<evidence type="ECO:0000256" key="3">
    <source>
        <dbReference type="ARBA" id="ARBA00023015"/>
    </source>
</evidence>
<dbReference type="InterPro" id="IPR007737">
    <property type="entry name" value="Mga_HTH"/>
</dbReference>
<dbReference type="Pfam" id="PF00874">
    <property type="entry name" value="PRD"/>
    <property type="match status" value="1"/>
</dbReference>
<dbReference type="PROSITE" id="PS51094">
    <property type="entry name" value="PTS_EIIA_TYPE_2"/>
    <property type="match status" value="1"/>
</dbReference>
<comment type="caution">
    <text evidence="8">The sequence shown here is derived from an EMBL/GenBank/DDBJ whole genome shotgun (WGS) entry which is preliminary data.</text>
</comment>
<dbReference type="GO" id="GO:0006355">
    <property type="term" value="P:regulation of DNA-templated transcription"/>
    <property type="evidence" value="ECO:0007669"/>
    <property type="project" value="InterPro"/>
</dbReference>
<dbReference type="EMBL" id="LNPX01000068">
    <property type="protein sequence ID" value="OEK50945.1"/>
    <property type="molecule type" value="Genomic_DNA"/>
</dbReference>
<name>A0AAP7LSL6_9STAP</name>
<reference evidence="9" key="1">
    <citation type="submission" date="2015-11" db="EMBL/GenBank/DDBJ databases">
        <title>Genomic diversity of Staphylococcus saprophyticus strains from urinary tract infections, animal surfaces, and fermented foods.</title>
        <authorList>
            <person name="Wolfe B.E."/>
        </authorList>
    </citation>
    <scope>NUCLEOTIDE SEQUENCE [LARGE SCALE GENOMIC DNA]</scope>
    <source>
        <strain evidence="9">738_7</strain>
    </source>
</reference>
<evidence type="ECO:0000313" key="8">
    <source>
        <dbReference type="EMBL" id="OEK50945.1"/>
    </source>
</evidence>
<evidence type="ECO:0000256" key="2">
    <source>
        <dbReference type="ARBA" id="ARBA00022737"/>
    </source>
</evidence>
<dbReference type="Gene3D" id="3.40.930.10">
    <property type="entry name" value="Mannitol-specific EII, Chain A"/>
    <property type="match status" value="1"/>
</dbReference>
<dbReference type="SUPFAM" id="SSF55804">
    <property type="entry name" value="Phoshotransferase/anion transport protein"/>
    <property type="match status" value="1"/>
</dbReference>
<dbReference type="AlphaFoldDB" id="A0AAP7LSL6"/>
<organism evidence="8 9">
    <name type="scientific">Staphylococcus equorum</name>
    <dbReference type="NCBI Taxonomy" id="246432"/>
    <lineage>
        <taxon>Bacteria</taxon>
        <taxon>Bacillati</taxon>
        <taxon>Bacillota</taxon>
        <taxon>Bacilli</taxon>
        <taxon>Bacillales</taxon>
        <taxon>Staphylococcaceae</taxon>
        <taxon>Staphylococcus</taxon>
    </lineage>
</organism>
<dbReference type="InterPro" id="IPR050661">
    <property type="entry name" value="BglG_antiterminators"/>
</dbReference>
<dbReference type="InterPro" id="IPR016152">
    <property type="entry name" value="PTrfase/Anion_transptr"/>
</dbReference>
<sequence length="627" mass="73626">MKLSEKHIKIVELLLNDNISLEKLSFNIEVSEKTILNYIKQINHYFDGLVVISKYHRTLTLYIKKEQAFFNHFEDLVRNNEENNFSNYNAMVDIFFQILKNHPITIDDLAEYYFMSKTSVNNLLSNLKIEIDGYDVSVIGKTNVGLSIGGFEYDIRKLIIEKFMDRYNNTEIEDKLFIHLTKLRETLKLDEQSYNRFLVSILVTIERIEESELIDDDITLDNHIFSSNDYKEILFIRDYLNEKYTNIDVDKEMILIVIQLMGRRASILDELISSTDEALINRIISNTVDDVIENFAIEIDYSLFTKDIRLHIKHLINRMLFDIRLNNEISYDMKQRFPFAYELSKVLGENITKEIGLDVSEQELGFLTIYFSIYLEQLEQELNEISNIAIVTDYGLSTLKLLKNNLYKVFGSNINITTIEKVEFNEHVVNDYELIISTTKENRLFNRVIYIEDAFDEQLLKLKVEQFLIYKDLKSKTIFNKSVIVDSMSDNDLHYINELLSYEEVIGKMVDILYHENKVEDTFKAHIIEREKRKSTVNKNLGFPHASQNREGIYIKVAILEKGCIDYPELKIVVLIATPERVVNEALLIRTYEEILNLSTNAFLINKFSEKTTFADFAQLLNQEMRN</sequence>
<dbReference type="RefSeq" id="WP_069802539.1">
    <property type="nucleotide sequence ID" value="NZ_CP068576.1"/>
</dbReference>
<dbReference type="PANTHER" id="PTHR30185">
    <property type="entry name" value="CRYPTIC BETA-GLUCOSIDE BGL OPERON ANTITERMINATOR"/>
    <property type="match status" value="1"/>
</dbReference>
<dbReference type="InterPro" id="IPR011608">
    <property type="entry name" value="PRD"/>
</dbReference>
<evidence type="ECO:0000259" key="7">
    <source>
        <dbReference type="PROSITE" id="PS51372"/>
    </source>
</evidence>
<dbReference type="Pfam" id="PF05043">
    <property type="entry name" value="Mga"/>
    <property type="match status" value="1"/>
</dbReference>
<dbReference type="Gene3D" id="1.10.1790.10">
    <property type="entry name" value="PRD domain"/>
    <property type="match status" value="1"/>
</dbReference>
<proteinExistence type="predicted"/>
<keyword evidence="3" id="KW-0805">Transcription regulation</keyword>
<protein>
    <submittedName>
        <fullName evidence="8">Transcriptional antiterminator</fullName>
    </submittedName>
</protein>
<evidence type="ECO:0000259" key="6">
    <source>
        <dbReference type="PROSITE" id="PS51094"/>
    </source>
</evidence>
<evidence type="ECO:0000256" key="4">
    <source>
        <dbReference type="ARBA" id="ARBA00023159"/>
    </source>
</evidence>
<evidence type="ECO:0000256" key="1">
    <source>
        <dbReference type="ARBA" id="ARBA00011798"/>
    </source>
</evidence>
<dbReference type="PROSITE" id="PS51372">
    <property type="entry name" value="PRD_2"/>
    <property type="match status" value="1"/>
</dbReference>
<dbReference type="SUPFAM" id="SSF63520">
    <property type="entry name" value="PTS-regulatory domain, PRD"/>
    <property type="match status" value="1"/>
</dbReference>
<feature type="domain" description="PTS EIIA type-2" evidence="6">
    <location>
        <begin position="486"/>
        <end position="624"/>
    </location>
</feature>
<keyword evidence="5" id="KW-0804">Transcription</keyword>
<keyword evidence="4" id="KW-0010">Activator</keyword>
<feature type="domain" description="PRD" evidence="7">
    <location>
        <begin position="275"/>
        <end position="381"/>
    </location>
</feature>
<evidence type="ECO:0000313" key="9">
    <source>
        <dbReference type="Proteomes" id="UP000095464"/>
    </source>
</evidence>
<dbReference type="InterPro" id="IPR036634">
    <property type="entry name" value="PRD_sf"/>
</dbReference>
<keyword evidence="2" id="KW-0677">Repeat</keyword>
<accession>A0AAP7LSL6</accession>
<dbReference type="PANTHER" id="PTHR30185:SF18">
    <property type="entry name" value="TRANSCRIPTIONAL REGULATOR MTLR"/>
    <property type="match status" value="1"/>
</dbReference>
<comment type="subunit">
    <text evidence="1">Homodimer or homotrimer. Seems to be a monomer when not phosphorylated.</text>
</comment>
<evidence type="ECO:0000256" key="5">
    <source>
        <dbReference type="ARBA" id="ARBA00023163"/>
    </source>
</evidence>
<dbReference type="Proteomes" id="UP000095464">
    <property type="component" value="Unassembled WGS sequence"/>
</dbReference>
<dbReference type="InterPro" id="IPR002178">
    <property type="entry name" value="PTS_EIIA_type-2_dom"/>
</dbReference>
<gene>
    <name evidence="8" type="ORF">ASS94_14365</name>
</gene>